<name>A0A3S4T9I8_9BACT</name>
<feature type="region of interest" description="Disordered" evidence="2">
    <location>
        <begin position="1"/>
        <end position="23"/>
    </location>
</feature>
<gene>
    <name evidence="3" type="ORF">H206_03776</name>
</gene>
<keyword evidence="4" id="KW-1185">Reference proteome</keyword>
<evidence type="ECO:0000256" key="2">
    <source>
        <dbReference type="SAM" id="MobiDB-lite"/>
    </source>
</evidence>
<dbReference type="EMBL" id="MTKO01000071">
    <property type="protein sequence ID" value="RWX45898.1"/>
    <property type="molecule type" value="Genomic_DNA"/>
</dbReference>
<evidence type="ECO:0000256" key="1">
    <source>
        <dbReference type="SAM" id="Coils"/>
    </source>
</evidence>
<protein>
    <submittedName>
        <fullName evidence="3">Uncharacterized protein</fullName>
    </submittedName>
</protein>
<feature type="coiled-coil region" evidence="1">
    <location>
        <begin position="63"/>
        <end position="90"/>
    </location>
</feature>
<organism evidence="3 4">
    <name type="scientific">Candidatus Electrothrix aarhusensis</name>
    <dbReference type="NCBI Taxonomy" id="1859131"/>
    <lineage>
        <taxon>Bacteria</taxon>
        <taxon>Pseudomonadati</taxon>
        <taxon>Thermodesulfobacteriota</taxon>
        <taxon>Desulfobulbia</taxon>
        <taxon>Desulfobulbales</taxon>
        <taxon>Desulfobulbaceae</taxon>
        <taxon>Candidatus Electrothrix</taxon>
    </lineage>
</organism>
<keyword evidence="1" id="KW-0175">Coiled coil</keyword>
<accession>A0A3S4T9I8</accession>
<dbReference type="Proteomes" id="UP000287853">
    <property type="component" value="Unassembled WGS sequence"/>
</dbReference>
<sequence>MTDNTFESSGGPQNIGQGTGAIGQQNNYGISPEVFAEYAGKLAVTDAALASFFKIMEEQQVPHSDLDNKLREIAGQYKELRLRLETVQSEDPQVQRLKEEAGQAIELLTTPRPRSC</sequence>
<evidence type="ECO:0000313" key="3">
    <source>
        <dbReference type="EMBL" id="RWX45898.1"/>
    </source>
</evidence>
<evidence type="ECO:0000313" key="4">
    <source>
        <dbReference type="Proteomes" id="UP000287853"/>
    </source>
</evidence>
<proteinExistence type="predicted"/>
<comment type="caution">
    <text evidence="3">The sequence shown here is derived from an EMBL/GenBank/DDBJ whole genome shotgun (WGS) entry which is preliminary data.</text>
</comment>
<dbReference type="AlphaFoldDB" id="A0A3S4T9I8"/>
<reference evidence="3 4" key="1">
    <citation type="submission" date="2017-01" db="EMBL/GenBank/DDBJ databases">
        <title>The cable genome- insights into the physiology and evolution of filamentous bacteria capable of sulfide oxidation via long distance electron transfer.</title>
        <authorList>
            <person name="Schreiber L."/>
            <person name="Bjerg J.T."/>
            <person name="Boggild A."/>
            <person name="Van De Vossenberg J."/>
            <person name="Meysman F."/>
            <person name="Nielsen L.P."/>
            <person name="Schramm A."/>
            <person name="Kjeldsen K.U."/>
        </authorList>
    </citation>
    <scope>NUCLEOTIDE SEQUENCE [LARGE SCALE GENOMIC DNA]</scope>
    <source>
        <strain evidence="3">MCF</strain>
    </source>
</reference>